<feature type="region of interest" description="Disordered" evidence="1">
    <location>
        <begin position="154"/>
        <end position="189"/>
    </location>
</feature>
<feature type="compositionally biased region" description="Acidic residues" evidence="1">
    <location>
        <begin position="86"/>
        <end position="95"/>
    </location>
</feature>
<comment type="caution">
    <text evidence="2">The sequence shown here is derived from an EMBL/GenBank/DDBJ whole genome shotgun (WGS) entry which is preliminary data.</text>
</comment>
<dbReference type="Proteomes" id="UP000822688">
    <property type="component" value="Chromosome V"/>
</dbReference>
<name>A0A8T0HLV9_CERPU</name>
<reference evidence="2" key="1">
    <citation type="submission" date="2020-06" db="EMBL/GenBank/DDBJ databases">
        <title>WGS assembly of Ceratodon purpureus strain R40.</title>
        <authorList>
            <person name="Carey S.B."/>
            <person name="Jenkins J."/>
            <person name="Shu S."/>
            <person name="Lovell J.T."/>
            <person name="Sreedasyam A."/>
            <person name="Maumus F."/>
            <person name="Tiley G.P."/>
            <person name="Fernandez-Pozo N."/>
            <person name="Barry K."/>
            <person name="Chen C."/>
            <person name="Wang M."/>
            <person name="Lipzen A."/>
            <person name="Daum C."/>
            <person name="Saski C.A."/>
            <person name="Payton A.C."/>
            <person name="Mcbreen J.C."/>
            <person name="Conrad R.E."/>
            <person name="Kollar L.M."/>
            <person name="Olsson S."/>
            <person name="Huttunen S."/>
            <person name="Landis J.B."/>
            <person name="Wickett N.J."/>
            <person name="Johnson M.G."/>
            <person name="Rensing S.A."/>
            <person name="Grimwood J."/>
            <person name="Schmutz J."/>
            <person name="Mcdaniel S.F."/>
        </authorList>
    </citation>
    <scope>NUCLEOTIDE SEQUENCE</scope>
    <source>
        <strain evidence="2">R40</strain>
    </source>
</reference>
<evidence type="ECO:0000313" key="2">
    <source>
        <dbReference type="EMBL" id="KAG0571799.1"/>
    </source>
</evidence>
<dbReference type="EMBL" id="CM026426">
    <property type="protein sequence ID" value="KAG0571799.1"/>
    <property type="molecule type" value="Genomic_DNA"/>
</dbReference>
<feature type="compositionally biased region" description="Polar residues" evidence="1">
    <location>
        <begin position="1"/>
        <end position="10"/>
    </location>
</feature>
<dbReference type="AlphaFoldDB" id="A0A8T0HLV9"/>
<sequence>MGSPPKTSRVTGKDITSDDDDYFEVGDVKTRDNVVMSPTRQGPGRPGGNMEEEEEDFEQAPKGPDGAADDGVDHNTPFVRYGHGGEEDEDDEDDMYESRDNHISGKGTPSTYTECQGQRGREARMLLDPKIASDIDSTYTNVDEMNSVKRGKKIVSEHSAGSSKGAEMIPSSDFITLEGGGGSSKVIKESSADKREKVFRPFEDYRNNNCSSSGYYDSDHGLLSTSECYRLWKKQMMKECINCIGNEDEKSA</sequence>
<feature type="compositionally biased region" description="Polar residues" evidence="1">
    <location>
        <begin position="107"/>
        <end position="116"/>
    </location>
</feature>
<proteinExistence type="predicted"/>
<accession>A0A8T0HLV9</accession>
<protein>
    <submittedName>
        <fullName evidence="2">Uncharacterized protein</fullName>
    </submittedName>
</protein>
<organism evidence="2 3">
    <name type="scientific">Ceratodon purpureus</name>
    <name type="common">Fire moss</name>
    <name type="synonym">Dicranum purpureum</name>
    <dbReference type="NCBI Taxonomy" id="3225"/>
    <lineage>
        <taxon>Eukaryota</taxon>
        <taxon>Viridiplantae</taxon>
        <taxon>Streptophyta</taxon>
        <taxon>Embryophyta</taxon>
        <taxon>Bryophyta</taxon>
        <taxon>Bryophytina</taxon>
        <taxon>Bryopsida</taxon>
        <taxon>Dicranidae</taxon>
        <taxon>Pseudoditrichales</taxon>
        <taxon>Ditrichaceae</taxon>
        <taxon>Ceratodon</taxon>
    </lineage>
</organism>
<keyword evidence="3" id="KW-1185">Reference proteome</keyword>
<feature type="region of interest" description="Disordered" evidence="1">
    <location>
        <begin position="1"/>
        <end position="119"/>
    </location>
</feature>
<evidence type="ECO:0000256" key="1">
    <source>
        <dbReference type="SAM" id="MobiDB-lite"/>
    </source>
</evidence>
<gene>
    <name evidence="2" type="ORF">KC19_VG043600</name>
</gene>
<evidence type="ECO:0000313" key="3">
    <source>
        <dbReference type="Proteomes" id="UP000822688"/>
    </source>
</evidence>